<dbReference type="OrthoDB" id="7534569at2"/>
<feature type="region of interest" description="Disordered" evidence="4">
    <location>
        <begin position="1"/>
        <end position="20"/>
    </location>
</feature>
<evidence type="ECO:0000256" key="2">
    <source>
        <dbReference type="ARBA" id="ARBA00023052"/>
    </source>
</evidence>
<keyword evidence="10" id="KW-1185">Reference proteome</keyword>
<dbReference type="GO" id="GO:0019752">
    <property type="term" value="P:carboxylic acid metabolic process"/>
    <property type="evidence" value="ECO:0007669"/>
    <property type="project" value="UniProtKB-ARBA"/>
</dbReference>
<dbReference type="GO" id="GO:0050695">
    <property type="term" value="F:benzoylformate decarboxylase activity"/>
    <property type="evidence" value="ECO:0007669"/>
    <property type="project" value="UniProtKB-EC"/>
</dbReference>
<dbReference type="EMBL" id="CP031598">
    <property type="protein sequence ID" value="QEW25114.1"/>
    <property type="molecule type" value="Genomic_DNA"/>
</dbReference>
<dbReference type="Pfam" id="PF02775">
    <property type="entry name" value="TPP_enzyme_C"/>
    <property type="match status" value="1"/>
</dbReference>
<keyword evidence="9" id="KW-0456">Lyase</keyword>
<dbReference type="GO" id="GO:0030976">
    <property type="term" value="F:thiamine pyrophosphate binding"/>
    <property type="evidence" value="ECO:0007669"/>
    <property type="project" value="InterPro"/>
</dbReference>
<reference evidence="8 10" key="1">
    <citation type="submission" date="2015-04" db="EMBL/GenBank/DDBJ databases">
        <title>The draft genome sequence of Roseovarius indicus B108T.</title>
        <authorList>
            <person name="Li G."/>
            <person name="Lai Q."/>
            <person name="Shao Z."/>
            <person name="Yan P."/>
        </authorList>
    </citation>
    <scope>NUCLEOTIDE SEQUENCE [LARGE SCALE GENOMIC DNA]</scope>
    <source>
        <strain evidence="8 10">B108</strain>
    </source>
</reference>
<dbReference type="Pfam" id="PF00205">
    <property type="entry name" value="TPP_enzyme_M"/>
    <property type="match status" value="1"/>
</dbReference>
<name>A0A0T5P498_9RHOB</name>
<reference evidence="9 11" key="2">
    <citation type="submission" date="2018-08" db="EMBL/GenBank/DDBJ databases">
        <title>Genetic Globetrotter - A new plasmid hitch-hiking vast phylogenetic and geographic distances.</title>
        <authorList>
            <person name="Vollmers J."/>
            <person name="Petersen J."/>
        </authorList>
    </citation>
    <scope>NUCLEOTIDE SEQUENCE [LARGE SCALE GENOMIC DNA]</scope>
    <source>
        <strain evidence="9 11">DSM 26383</strain>
    </source>
</reference>
<dbReference type="GO" id="GO:0050660">
    <property type="term" value="F:flavin adenine dinucleotide binding"/>
    <property type="evidence" value="ECO:0007669"/>
    <property type="project" value="TreeGrafter"/>
</dbReference>
<evidence type="ECO:0000259" key="5">
    <source>
        <dbReference type="Pfam" id="PF00205"/>
    </source>
</evidence>
<dbReference type="InterPro" id="IPR029061">
    <property type="entry name" value="THDP-binding"/>
</dbReference>
<dbReference type="SUPFAM" id="SSF52467">
    <property type="entry name" value="DHS-like NAD/FAD-binding domain"/>
    <property type="match status" value="1"/>
</dbReference>
<evidence type="ECO:0000313" key="8">
    <source>
        <dbReference type="EMBL" id="KRS15710.1"/>
    </source>
</evidence>
<comment type="similarity">
    <text evidence="1 3">Belongs to the TPP enzyme family.</text>
</comment>
<dbReference type="PATRIC" id="fig|540747.5.peg.2132"/>
<accession>A0A0T5P498</accession>
<dbReference type="SUPFAM" id="SSF52518">
    <property type="entry name" value="Thiamin diphosphate-binding fold (THDP-binding)"/>
    <property type="match status" value="2"/>
</dbReference>
<evidence type="ECO:0000256" key="1">
    <source>
        <dbReference type="ARBA" id="ARBA00007812"/>
    </source>
</evidence>
<evidence type="ECO:0000256" key="3">
    <source>
        <dbReference type="RuleBase" id="RU362132"/>
    </source>
</evidence>
<dbReference type="InterPro" id="IPR045229">
    <property type="entry name" value="TPP_enz"/>
</dbReference>
<dbReference type="EMBL" id="LAXI01000019">
    <property type="protein sequence ID" value="KRS15710.1"/>
    <property type="molecule type" value="Genomic_DNA"/>
</dbReference>
<feature type="domain" description="Thiamine pyrophosphate enzyme N-terminal TPP-binding" evidence="7">
    <location>
        <begin position="20"/>
        <end position="127"/>
    </location>
</feature>
<evidence type="ECO:0000259" key="7">
    <source>
        <dbReference type="Pfam" id="PF02776"/>
    </source>
</evidence>
<dbReference type="Pfam" id="PF02776">
    <property type="entry name" value="TPP_enzyme_N"/>
    <property type="match status" value="1"/>
</dbReference>
<feature type="domain" description="Thiamine pyrophosphate enzyme TPP-binding" evidence="6">
    <location>
        <begin position="420"/>
        <end position="567"/>
    </location>
</feature>
<dbReference type="EC" id="4.1.1.7" evidence="9"/>
<dbReference type="KEGG" id="rid:RIdsm_00899"/>
<proteinExistence type="inferred from homology"/>
<dbReference type="CDD" id="cd07035">
    <property type="entry name" value="TPP_PYR_POX_like"/>
    <property type="match status" value="1"/>
</dbReference>
<dbReference type="Proteomes" id="UP000051401">
    <property type="component" value="Unassembled WGS sequence"/>
</dbReference>
<dbReference type="InterPro" id="IPR012001">
    <property type="entry name" value="Thiamin_PyroP_enz_TPP-bd_dom"/>
</dbReference>
<dbReference type="Gene3D" id="3.40.50.1220">
    <property type="entry name" value="TPP-binding domain"/>
    <property type="match status" value="1"/>
</dbReference>
<evidence type="ECO:0000259" key="6">
    <source>
        <dbReference type="Pfam" id="PF02775"/>
    </source>
</evidence>
<feature type="domain" description="Thiamine pyrophosphate enzyme central" evidence="5">
    <location>
        <begin position="220"/>
        <end position="300"/>
    </location>
</feature>
<dbReference type="InterPro" id="IPR012000">
    <property type="entry name" value="Thiamin_PyroP_enz_cen_dom"/>
</dbReference>
<dbReference type="AlphaFoldDB" id="A0A0T5P498"/>
<evidence type="ECO:0000313" key="10">
    <source>
        <dbReference type="Proteomes" id="UP000051401"/>
    </source>
</evidence>
<dbReference type="RefSeq" id="WP_057819546.1">
    <property type="nucleotide sequence ID" value="NZ_CP031598.1"/>
</dbReference>
<dbReference type="PANTHER" id="PTHR18968">
    <property type="entry name" value="THIAMINE PYROPHOSPHATE ENZYMES"/>
    <property type="match status" value="1"/>
</dbReference>
<dbReference type="GO" id="GO:0003984">
    <property type="term" value="F:acetolactate synthase activity"/>
    <property type="evidence" value="ECO:0007669"/>
    <property type="project" value="TreeGrafter"/>
</dbReference>
<dbReference type="InterPro" id="IPR029035">
    <property type="entry name" value="DHS-like_NAD/FAD-binding_dom"/>
</dbReference>
<sequence length="587" mass="62787">MPRDRSDIEKPEPHEGGETWGSDLIAEMLRDLGFRHVALNPGSSFRGLHDSLVNHLGNTDPTMLLCLHEEHAVAIAHGWAKVTGEPMAVILHSNVGLMHGSMAIYNAWCDRVPMAIFGATGPVDADKRRPWIDWIHTSRDQASIVRDYVKWDDQPASLPASLASMVRGTTITRTAPCAPTYVCFDVSVQEGPVPDDLQKPDPALYPVPEAPGPSDRQLSQLEEMLSRAKRPVFLMGRMSRSEADWAARVALAERFDARVVTDIKTGAVFPTAHPLHVGPPAFFVAGPPAEALREADLIISFDWVDPAGALREAGATAPCVNVTLDHQLANGWSLDHMAALPAELHIASPPDTVITALATRLGLDTSALPAPMPIAKRGTLEDGDQMSMEHFSVALSHGLDGELACLVRLPLGWDGGSWNFGHPLDYLGYDGGAGIGSGPGMLTGAALALEDTGRLPVAVLGDGDVMMGASALWTAARYQIPFICIVCNNRSFFNDEVHQEKVAKMRDRPVGNKAIGQAITGPDIDFRQMAEAQGLSAIGPVSDQSSLAAAIREAITLCKSGKPVLIDARVAPEYAKAMSDGMTETGG</sequence>
<dbReference type="PANTHER" id="PTHR18968:SF13">
    <property type="entry name" value="ACETOLACTATE SYNTHASE CATALYTIC SUBUNIT, MITOCHONDRIAL"/>
    <property type="match status" value="1"/>
</dbReference>
<evidence type="ECO:0000313" key="9">
    <source>
        <dbReference type="EMBL" id="QEW25114.1"/>
    </source>
</evidence>
<evidence type="ECO:0000313" key="11">
    <source>
        <dbReference type="Proteomes" id="UP000325785"/>
    </source>
</evidence>
<dbReference type="STRING" id="540747.SAMN04488031_1062"/>
<dbReference type="Proteomes" id="UP000325785">
    <property type="component" value="Chromosome"/>
</dbReference>
<organism evidence="8 10">
    <name type="scientific">Roseovarius indicus</name>
    <dbReference type="NCBI Taxonomy" id="540747"/>
    <lineage>
        <taxon>Bacteria</taxon>
        <taxon>Pseudomonadati</taxon>
        <taxon>Pseudomonadota</taxon>
        <taxon>Alphaproteobacteria</taxon>
        <taxon>Rhodobacterales</taxon>
        <taxon>Roseobacteraceae</taxon>
        <taxon>Roseovarius</taxon>
    </lineage>
</organism>
<dbReference type="InterPro" id="IPR011766">
    <property type="entry name" value="TPP_enzyme_TPP-bd"/>
</dbReference>
<feature type="compositionally biased region" description="Basic and acidic residues" evidence="4">
    <location>
        <begin position="1"/>
        <end position="17"/>
    </location>
</feature>
<evidence type="ECO:0000256" key="4">
    <source>
        <dbReference type="SAM" id="MobiDB-lite"/>
    </source>
</evidence>
<gene>
    <name evidence="9" type="primary">mdlC</name>
    <name evidence="9" type="ORF">RIdsm_00899</name>
    <name evidence="8" type="ORF">XM52_21790</name>
</gene>
<protein>
    <submittedName>
        <fullName evidence="8">Acetolactate synthase</fullName>
    </submittedName>
    <submittedName>
        <fullName evidence="9">Benzoylformate decarboxylase</fullName>
        <ecNumber evidence="9">4.1.1.7</ecNumber>
    </submittedName>
</protein>
<keyword evidence="2 3" id="KW-0786">Thiamine pyrophosphate</keyword>
<dbReference type="Gene3D" id="3.40.50.970">
    <property type="match status" value="2"/>
</dbReference>
<dbReference type="GO" id="GO:0000287">
    <property type="term" value="F:magnesium ion binding"/>
    <property type="evidence" value="ECO:0007669"/>
    <property type="project" value="InterPro"/>
</dbReference>